<evidence type="ECO:0000313" key="3">
    <source>
        <dbReference type="Proteomes" id="UP001595457"/>
    </source>
</evidence>
<dbReference type="EMBL" id="JBHRSJ010000036">
    <property type="protein sequence ID" value="MFC2974689.1"/>
    <property type="molecule type" value="Genomic_DNA"/>
</dbReference>
<dbReference type="Proteomes" id="UP001595457">
    <property type="component" value="Unassembled WGS sequence"/>
</dbReference>
<dbReference type="RefSeq" id="WP_377816958.1">
    <property type="nucleotide sequence ID" value="NZ_JBHRSJ010000036.1"/>
</dbReference>
<keyword evidence="3" id="KW-1185">Reference proteome</keyword>
<evidence type="ECO:0008006" key="4">
    <source>
        <dbReference type="Google" id="ProtNLM"/>
    </source>
</evidence>
<gene>
    <name evidence="2" type="ORF">ACFOJE_21080</name>
</gene>
<keyword evidence="1" id="KW-0812">Transmembrane</keyword>
<reference evidence="3" key="1">
    <citation type="journal article" date="2019" name="Int. J. Syst. Evol. Microbiol.">
        <title>The Global Catalogue of Microorganisms (GCM) 10K type strain sequencing project: providing services to taxonomists for standard genome sequencing and annotation.</title>
        <authorList>
            <consortium name="The Broad Institute Genomics Platform"/>
            <consortium name="The Broad Institute Genome Sequencing Center for Infectious Disease"/>
            <person name="Wu L."/>
            <person name="Ma J."/>
        </authorList>
    </citation>
    <scope>NUCLEOTIDE SEQUENCE [LARGE SCALE GENOMIC DNA]</scope>
    <source>
        <strain evidence="3">KCTC 62195</strain>
    </source>
</reference>
<accession>A0ABV7AYP5</accession>
<evidence type="ECO:0000256" key="1">
    <source>
        <dbReference type="SAM" id="Phobius"/>
    </source>
</evidence>
<feature type="transmembrane region" description="Helical" evidence="1">
    <location>
        <begin position="12"/>
        <end position="30"/>
    </location>
</feature>
<evidence type="ECO:0000313" key="2">
    <source>
        <dbReference type="EMBL" id="MFC2974689.1"/>
    </source>
</evidence>
<protein>
    <recommendedName>
        <fullName evidence="4">DUF304 domain-containing protein</fullName>
    </recommendedName>
</protein>
<organism evidence="2 3">
    <name type="scientific">Azotobacter bryophylli</name>
    <dbReference type="NCBI Taxonomy" id="1986537"/>
    <lineage>
        <taxon>Bacteria</taxon>
        <taxon>Pseudomonadati</taxon>
        <taxon>Pseudomonadota</taxon>
        <taxon>Gammaproteobacteria</taxon>
        <taxon>Pseudomonadales</taxon>
        <taxon>Pseudomonadaceae</taxon>
        <taxon>Azotobacter</taxon>
    </lineage>
</organism>
<name>A0ABV7AYP5_9GAMM</name>
<proteinExistence type="predicted"/>
<comment type="caution">
    <text evidence="2">The sequence shown here is derived from an EMBL/GenBank/DDBJ whole genome shotgun (WGS) entry which is preliminary data.</text>
</comment>
<keyword evidence="1" id="KW-0472">Membrane</keyword>
<sequence length="149" mass="16722">MHEDMIYIPVSASKWFLQIIYSAILFLVAIKLTNTIFAITAVTALNAALLASPKSAVIDTKRKILTYFYRKPYSLILRRQVDLSSYSRIYSQVESYAGRSLHLSGPRGEHLVIAKFDQNPTSANQHIQEITQLRKNIASKLGIHDGGEA</sequence>
<keyword evidence="1" id="KW-1133">Transmembrane helix</keyword>